<dbReference type="EMBL" id="BGZK01004565">
    <property type="protein sequence ID" value="GBP09696.1"/>
    <property type="molecule type" value="Genomic_DNA"/>
</dbReference>
<evidence type="ECO:0000256" key="1">
    <source>
        <dbReference type="SAM" id="MobiDB-lite"/>
    </source>
</evidence>
<organism evidence="2 3">
    <name type="scientific">Eumeta variegata</name>
    <name type="common">Bagworm moth</name>
    <name type="synonym">Eumeta japonica</name>
    <dbReference type="NCBI Taxonomy" id="151549"/>
    <lineage>
        <taxon>Eukaryota</taxon>
        <taxon>Metazoa</taxon>
        <taxon>Ecdysozoa</taxon>
        <taxon>Arthropoda</taxon>
        <taxon>Hexapoda</taxon>
        <taxon>Insecta</taxon>
        <taxon>Pterygota</taxon>
        <taxon>Neoptera</taxon>
        <taxon>Endopterygota</taxon>
        <taxon>Lepidoptera</taxon>
        <taxon>Glossata</taxon>
        <taxon>Ditrysia</taxon>
        <taxon>Tineoidea</taxon>
        <taxon>Psychidae</taxon>
        <taxon>Oiketicinae</taxon>
        <taxon>Eumeta</taxon>
    </lineage>
</organism>
<feature type="region of interest" description="Disordered" evidence="1">
    <location>
        <begin position="38"/>
        <end position="78"/>
    </location>
</feature>
<feature type="compositionally biased region" description="Basic and acidic residues" evidence="1">
    <location>
        <begin position="55"/>
        <end position="73"/>
    </location>
</feature>
<evidence type="ECO:0000313" key="2">
    <source>
        <dbReference type="EMBL" id="GBP09696.1"/>
    </source>
</evidence>
<dbReference type="Proteomes" id="UP000299102">
    <property type="component" value="Unassembled WGS sequence"/>
</dbReference>
<name>A0A4C1T681_EUMVA</name>
<comment type="caution">
    <text evidence="2">The sequence shown here is derived from an EMBL/GenBank/DDBJ whole genome shotgun (WGS) entry which is preliminary data.</text>
</comment>
<sequence length="166" mass="18703">MILRIQPLHLTWKKRHRKILHSARFLALQVGRVRRMGEEEAGRASQAETSSRMTSIREPERGDRIQKFTESKKLNAPTPTGTAVALVVSTLLRMRNPLFAPICSKGPDLKPSAPTRAGRAAEGRDRRLKVLPEAGASESTNAKTHRPIHPWSESNHYPAPERQSYR</sequence>
<keyword evidence="3" id="KW-1185">Reference proteome</keyword>
<gene>
    <name evidence="2" type="ORF">EVAR_99172_1</name>
</gene>
<proteinExistence type="predicted"/>
<dbReference type="AlphaFoldDB" id="A0A4C1T681"/>
<reference evidence="2 3" key="1">
    <citation type="journal article" date="2019" name="Commun. Biol.">
        <title>The bagworm genome reveals a unique fibroin gene that provides high tensile strength.</title>
        <authorList>
            <person name="Kono N."/>
            <person name="Nakamura H."/>
            <person name="Ohtoshi R."/>
            <person name="Tomita M."/>
            <person name="Numata K."/>
            <person name="Arakawa K."/>
        </authorList>
    </citation>
    <scope>NUCLEOTIDE SEQUENCE [LARGE SCALE GENOMIC DNA]</scope>
</reference>
<feature type="region of interest" description="Disordered" evidence="1">
    <location>
        <begin position="102"/>
        <end position="166"/>
    </location>
</feature>
<accession>A0A4C1T681</accession>
<feature type="compositionally biased region" description="Basic and acidic residues" evidence="1">
    <location>
        <begin position="119"/>
        <end position="130"/>
    </location>
</feature>
<protein>
    <submittedName>
        <fullName evidence="2">Uncharacterized protein</fullName>
    </submittedName>
</protein>
<evidence type="ECO:0000313" key="3">
    <source>
        <dbReference type="Proteomes" id="UP000299102"/>
    </source>
</evidence>